<dbReference type="SUPFAM" id="SSF81665">
    <property type="entry name" value="Calcium ATPase, transmembrane domain M"/>
    <property type="match status" value="1"/>
</dbReference>
<dbReference type="Pfam" id="PF00403">
    <property type="entry name" value="HMA"/>
    <property type="match status" value="1"/>
</dbReference>
<dbReference type="Gene3D" id="2.70.150.10">
    <property type="entry name" value="Calcium-transporting ATPase, cytoplasmic transduction domain A"/>
    <property type="match status" value="1"/>
</dbReference>
<dbReference type="GO" id="GO:0005506">
    <property type="term" value="F:iron ion binding"/>
    <property type="evidence" value="ECO:0007669"/>
    <property type="project" value="InterPro"/>
</dbReference>
<feature type="region of interest" description="Disordered" evidence="13">
    <location>
        <begin position="139"/>
        <end position="183"/>
    </location>
</feature>
<dbReference type="InterPro" id="IPR001128">
    <property type="entry name" value="Cyt_P450"/>
</dbReference>
<evidence type="ECO:0000256" key="3">
    <source>
        <dbReference type="ARBA" id="ARBA00022692"/>
    </source>
</evidence>
<dbReference type="InterPro" id="IPR023214">
    <property type="entry name" value="HAD_sf"/>
</dbReference>
<comment type="subcellular location">
    <subcellularLocation>
        <location evidence="1">Endomembrane system</location>
        <topology evidence="1">Multi-pass membrane protein</topology>
    </subcellularLocation>
    <subcellularLocation>
        <location evidence="12">Membrane</location>
    </subcellularLocation>
</comment>
<dbReference type="SUPFAM" id="SSF56784">
    <property type="entry name" value="HAD-like"/>
    <property type="match status" value="1"/>
</dbReference>
<keyword evidence="8 12" id="KW-1133">Transmembrane helix</keyword>
<comment type="similarity">
    <text evidence="2 12">Belongs to the cation transport ATPase (P-type) (TC 3.A.3) family. Type IB subfamily.</text>
</comment>
<keyword evidence="3 12" id="KW-0812">Transmembrane</keyword>
<dbReference type="NCBIfam" id="TIGR01494">
    <property type="entry name" value="ATPase_P-type"/>
    <property type="match status" value="2"/>
</dbReference>
<dbReference type="InterPro" id="IPR008250">
    <property type="entry name" value="ATPase_P-typ_transduc_dom_A_sf"/>
</dbReference>
<dbReference type="GO" id="GO:0016705">
    <property type="term" value="F:oxidoreductase activity, acting on paired donors, with incorporation or reduction of molecular oxygen"/>
    <property type="evidence" value="ECO:0007669"/>
    <property type="project" value="InterPro"/>
</dbReference>
<protein>
    <recommendedName>
        <fullName evidence="14">HMA domain-containing protein</fullName>
    </recommendedName>
</protein>
<dbReference type="EMBL" id="CAJMWT010004914">
    <property type="protein sequence ID" value="CAE6498405.1"/>
    <property type="molecule type" value="Genomic_DNA"/>
</dbReference>
<dbReference type="GO" id="GO:0043682">
    <property type="term" value="F:P-type divalent copper transporter activity"/>
    <property type="evidence" value="ECO:0007669"/>
    <property type="project" value="TreeGrafter"/>
</dbReference>
<evidence type="ECO:0000256" key="6">
    <source>
        <dbReference type="ARBA" id="ARBA00022840"/>
    </source>
</evidence>
<dbReference type="SUPFAM" id="SSF55008">
    <property type="entry name" value="HMA, heavy metal-associated domain"/>
    <property type="match status" value="1"/>
</dbReference>
<reference evidence="15" key="1">
    <citation type="submission" date="2021-01" db="EMBL/GenBank/DDBJ databases">
        <authorList>
            <person name="Kaushik A."/>
        </authorList>
    </citation>
    <scope>NUCLEOTIDE SEQUENCE</scope>
    <source>
        <strain evidence="15">AG2-2IIIB</strain>
    </source>
</reference>
<dbReference type="InterPro" id="IPR036163">
    <property type="entry name" value="HMA_dom_sf"/>
</dbReference>
<dbReference type="InterPro" id="IPR036412">
    <property type="entry name" value="HAD-like_sf"/>
</dbReference>
<dbReference type="SUPFAM" id="SSF48264">
    <property type="entry name" value="Cytochrome P450"/>
    <property type="match status" value="1"/>
</dbReference>
<evidence type="ECO:0000256" key="13">
    <source>
        <dbReference type="SAM" id="MobiDB-lite"/>
    </source>
</evidence>
<dbReference type="GO" id="GO:0005507">
    <property type="term" value="F:copper ion binding"/>
    <property type="evidence" value="ECO:0007669"/>
    <property type="project" value="TreeGrafter"/>
</dbReference>
<dbReference type="Pfam" id="PF00067">
    <property type="entry name" value="p450"/>
    <property type="match status" value="1"/>
</dbReference>
<dbReference type="SUPFAM" id="SSF81653">
    <property type="entry name" value="Calcium ATPase, transduction domain A"/>
    <property type="match status" value="1"/>
</dbReference>
<feature type="compositionally biased region" description="Low complexity" evidence="13">
    <location>
        <begin position="169"/>
        <end position="183"/>
    </location>
</feature>
<evidence type="ECO:0000256" key="12">
    <source>
        <dbReference type="RuleBase" id="RU362081"/>
    </source>
</evidence>
<keyword evidence="11" id="KW-0349">Heme</keyword>
<dbReference type="PRINTS" id="PR00463">
    <property type="entry name" value="EP450I"/>
</dbReference>
<evidence type="ECO:0000256" key="11">
    <source>
        <dbReference type="PIRSR" id="PIRSR602401-1"/>
    </source>
</evidence>
<organism evidence="15 16">
    <name type="scientific">Rhizoctonia solani</name>
    <dbReference type="NCBI Taxonomy" id="456999"/>
    <lineage>
        <taxon>Eukaryota</taxon>
        <taxon>Fungi</taxon>
        <taxon>Dikarya</taxon>
        <taxon>Basidiomycota</taxon>
        <taxon>Agaricomycotina</taxon>
        <taxon>Agaricomycetes</taxon>
        <taxon>Cantharellales</taxon>
        <taxon>Ceratobasidiaceae</taxon>
        <taxon>Rhizoctonia</taxon>
    </lineage>
</organism>
<dbReference type="GO" id="GO:0012505">
    <property type="term" value="C:endomembrane system"/>
    <property type="evidence" value="ECO:0007669"/>
    <property type="project" value="UniProtKB-SubCell"/>
</dbReference>
<dbReference type="InterPro" id="IPR023298">
    <property type="entry name" value="ATPase_P-typ_TM_dom_sf"/>
</dbReference>
<dbReference type="GO" id="GO:0055070">
    <property type="term" value="P:copper ion homeostasis"/>
    <property type="evidence" value="ECO:0007669"/>
    <property type="project" value="TreeGrafter"/>
</dbReference>
<evidence type="ECO:0000313" key="15">
    <source>
        <dbReference type="EMBL" id="CAE6498405.1"/>
    </source>
</evidence>
<dbReference type="NCBIfam" id="TIGR01525">
    <property type="entry name" value="ATPase-IB_hvy"/>
    <property type="match status" value="1"/>
</dbReference>
<dbReference type="GO" id="GO:0016887">
    <property type="term" value="F:ATP hydrolysis activity"/>
    <property type="evidence" value="ECO:0007669"/>
    <property type="project" value="InterPro"/>
</dbReference>
<evidence type="ECO:0000313" key="16">
    <source>
        <dbReference type="Proteomes" id="UP000663843"/>
    </source>
</evidence>
<dbReference type="PROSITE" id="PS50846">
    <property type="entry name" value="HMA_2"/>
    <property type="match status" value="1"/>
</dbReference>
<feature type="transmembrane region" description="Helical" evidence="12">
    <location>
        <begin position="744"/>
        <end position="774"/>
    </location>
</feature>
<feature type="binding site" description="axial binding residue" evidence="11">
    <location>
        <position position="1538"/>
    </location>
    <ligand>
        <name>heme</name>
        <dbReference type="ChEBI" id="CHEBI:30413"/>
    </ligand>
    <ligandPart>
        <name>Fe</name>
        <dbReference type="ChEBI" id="CHEBI:18248"/>
    </ligandPart>
</feature>
<evidence type="ECO:0000256" key="8">
    <source>
        <dbReference type="ARBA" id="ARBA00022989"/>
    </source>
</evidence>
<feature type="compositionally biased region" description="Basic and acidic residues" evidence="13">
    <location>
        <begin position="251"/>
        <end position="263"/>
    </location>
</feature>
<gene>
    <name evidence="15" type="ORF">RDB_LOCUS136826</name>
</gene>
<dbReference type="Pfam" id="PF00702">
    <property type="entry name" value="Hydrolase"/>
    <property type="match status" value="1"/>
</dbReference>
<feature type="transmembrane region" description="Helical" evidence="12">
    <location>
        <begin position="539"/>
        <end position="558"/>
    </location>
</feature>
<dbReference type="Gene3D" id="3.40.50.1000">
    <property type="entry name" value="HAD superfamily/HAD-like"/>
    <property type="match status" value="1"/>
</dbReference>
<dbReference type="PROSITE" id="PS00154">
    <property type="entry name" value="ATPASE_E1_E2"/>
    <property type="match status" value="1"/>
</dbReference>
<keyword evidence="6 12" id="KW-0067">ATP-binding</keyword>
<feature type="transmembrane region" description="Helical" evidence="12">
    <location>
        <begin position="1070"/>
        <end position="1096"/>
    </location>
</feature>
<accession>A0A8H3H5V3</accession>
<feature type="domain" description="HMA" evidence="14">
    <location>
        <begin position="287"/>
        <end position="354"/>
    </location>
</feature>
<comment type="cofactor">
    <cofactor evidence="11">
        <name>heme</name>
        <dbReference type="ChEBI" id="CHEBI:30413"/>
    </cofactor>
</comment>
<evidence type="ECO:0000256" key="9">
    <source>
        <dbReference type="ARBA" id="ARBA00023004"/>
    </source>
</evidence>
<dbReference type="PANTHER" id="PTHR43520">
    <property type="entry name" value="ATP7, ISOFORM B"/>
    <property type="match status" value="1"/>
</dbReference>
<dbReference type="PANTHER" id="PTHR43520:SF8">
    <property type="entry name" value="P-TYPE CU(+) TRANSPORTER"/>
    <property type="match status" value="1"/>
</dbReference>
<dbReference type="InterPro" id="IPR001757">
    <property type="entry name" value="P_typ_ATPase"/>
</dbReference>
<dbReference type="InterPro" id="IPR017972">
    <property type="entry name" value="Cyt_P450_CS"/>
</dbReference>
<dbReference type="InterPro" id="IPR002401">
    <property type="entry name" value="Cyt_P450_E_grp-I"/>
</dbReference>
<comment type="caution">
    <text evidence="15">The sequence shown here is derived from an EMBL/GenBank/DDBJ whole genome shotgun (WGS) entry which is preliminary data.</text>
</comment>
<proteinExistence type="inferred from homology"/>
<feature type="transmembrane region" description="Helical" evidence="12">
    <location>
        <begin position="697"/>
        <end position="724"/>
    </location>
</feature>
<dbReference type="Gene3D" id="3.30.70.100">
    <property type="match status" value="1"/>
</dbReference>
<keyword evidence="9 11" id="KW-0408">Iron</keyword>
<dbReference type="GO" id="GO:0005524">
    <property type="term" value="F:ATP binding"/>
    <property type="evidence" value="ECO:0007669"/>
    <property type="project" value="UniProtKB-UniRule"/>
</dbReference>
<dbReference type="Gene3D" id="1.10.630.10">
    <property type="entry name" value="Cytochrome P450"/>
    <property type="match status" value="1"/>
</dbReference>
<evidence type="ECO:0000256" key="1">
    <source>
        <dbReference type="ARBA" id="ARBA00004127"/>
    </source>
</evidence>
<feature type="transmembrane region" description="Helical" evidence="12">
    <location>
        <begin position="507"/>
        <end position="527"/>
    </location>
</feature>
<feature type="transmembrane region" description="Helical" evidence="12">
    <location>
        <begin position="469"/>
        <end position="486"/>
    </location>
</feature>
<dbReference type="Pfam" id="PF00122">
    <property type="entry name" value="E1-E2_ATPase"/>
    <property type="match status" value="1"/>
</dbReference>
<dbReference type="Proteomes" id="UP000663843">
    <property type="component" value="Unassembled WGS sequence"/>
</dbReference>
<evidence type="ECO:0000256" key="10">
    <source>
        <dbReference type="ARBA" id="ARBA00023136"/>
    </source>
</evidence>
<dbReference type="Gene3D" id="3.40.1110.10">
    <property type="entry name" value="Calcium-transporting ATPase, cytoplasmic domain N"/>
    <property type="match status" value="1"/>
</dbReference>
<evidence type="ECO:0000259" key="14">
    <source>
        <dbReference type="PROSITE" id="PS50846"/>
    </source>
</evidence>
<dbReference type="InterPro" id="IPR027256">
    <property type="entry name" value="P-typ_ATPase_IB"/>
</dbReference>
<dbReference type="InterPro" id="IPR023299">
    <property type="entry name" value="ATPase_P-typ_cyto_dom_N"/>
</dbReference>
<dbReference type="GO" id="GO:0016020">
    <property type="term" value="C:membrane"/>
    <property type="evidence" value="ECO:0007669"/>
    <property type="project" value="UniProtKB-SubCell"/>
</dbReference>
<dbReference type="InterPro" id="IPR018303">
    <property type="entry name" value="ATPase_P-typ_P_site"/>
</dbReference>
<dbReference type="GO" id="GO:0020037">
    <property type="term" value="F:heme binding"/>
    <property type="evidence" value="ECO:0007669"/>
    <property type="project" value="InterPro"/>
</dbReference>
<keyword evidence="7" id="KW-1278">Translocase</keyword>
<evidence type="ECO:0000256" key="4">
    <source>
        <dbReference type="ARBA" id="ARBA00022723"/>
    </source>
</evidence>
<dbReference type="InterPro" id="IPR006121">
    <property type="entry name" value="HMA_dom"/>
</dbReference>
<dbReference type="CDD" id="cd00371">
    <property type="entry name" value="HMA"/>
    <property type="match status" value="1"/>
</dbReference>
<evidence type="ECO:0000256" key="2">
    <source>
        <dbReference type="ARBA" id="ARBA00006024"/>
    </source>
</evidence>
<evidence type="ECO:0000256" key="7">
    <source>
        <dbReference type="ARBA" id="ARBA00022967"/>
    </source>
</evidence>
<dbReference type="CDD" id="cd11065">
    <property type="entry name" value="CYP64-like"/>
    <property type="match status" value="1"/>
</dbReference>
<keyword evidence="10 12" id="KW-0472">Membrane</keyword>
<dbReference type="InterPro" id="IPR036396">
    <property type="entry name" value="Cyt_P450_sf"/>
</dbReference>
<keyword evidence="4 11" id="KW-0479">Metal-binding</keyword>
<name>A0A8H3H5V3_9AGAM</name>
<dbReference type="GO" id="GO:0004497">
    <property type="term" value="F:monooxygenase activity"/>
    <property type="evidence" value="ECO:0007669"/>
    <property type="project" value="InterPro"/>
</dbReference>
<sequence>MPPVILSYGKLRGDMDGNFKLEAWDVNGTPVLKASGTYQPHYAVPKWKADSIEITFDDWDMVNGSDSFTGLMGKNQMSFRTDRGVVVFGSNPQAENDEPVYNINGYISWERSFVNLTWLNTARIMSISDKSCGGCCEGTPKDRHRPPRINTHGQAPIATEPLNEYTIESPTSSSPTSHLLSTPIPTSAVPLLTTEAKPMHTSLAARCYAAMRRVFHSHGHDKHSHHGSCGHHHYDLVSTEAHSGHSHSHHHEPDHPHDCDHDHDHDHHDLEVFESKDADYLHLAGRYRVTLLVLGMDCPSCSPRVVRALNSLPSVGECHVDVFAGRATVTYHPDHVDTTEITRHVTASTGFECQIVQDGPVESDVPRRRMRIQLDQPMDEKDLAIEGVRIIDEQSDLLEVEYQVGLNPRDVLAAFKSWGGIYVPPAQESGIDSAQQEVLRLLHLTTVSAILCFPVLVFAWAPLPPHPTIYGGISLALTTLIQIYVARPIYVSGIRALTVQRTIDMDLLVALSTGTAYLFSTIAYAFREAGRPINHQGESYFETSALLVTLVMLGRLIAAYARRRSTNAVAQLVSMQVDQATLILPTGETQTIPTGLIHTHDILRLQPGDRVPTDGRVLQGETHVDESSITGESAPVLKRPGAVLVAGTLITQSSSSSRGIDMRVTLSPDENTLSRMAQLMRAAQGARLGVQDTADRVAGWLAPVVLVLGTITLVVWTAVGLASANRVVDSVARAAERREAVVDAIGYAVAVLVVSCPCAIALCVPMVAVIAVAVGTRRGVLFKTVEALESACDVSVVVFDKTGTLTLGKLSVDGSDYYTRDTLPWLSSERGIQSVVRALTASSTHPVSAAVHEHVVAALASPFQADGLDVTSVPGKGLEAMVDGVAIRGGSAVWATGDATLGGDHTAFVVSVSTDPAHSVFTRIAHYTLSDSLRPDAASTIRSLNHQNLEIHILSGDNPRVVARTASALGIPLDQARGGCSPDEKAQWIKFLQRAEPDDCESLQHRRRRKVVFVGDGTNDGLALVQSDVGVSLGGGTDVASSAAQVVLLSSLHTGLMDVFSLARSARRRVWINFAWAGVYNAAAILLACGALGSGVRIPPQWAGLGELVSVLPVVLVAWSLGVVPLPPGPRGNLIFGSALELRTSKAFWINFAKWTDQFGSFISVRMLFQRMIIVDDPKIVTYLFEKKASQYSDRYVSQLALLIGWETDIIFIEYGPLLKHYRTLLQRALNNRVVLDYLPLQEHETKRLLGRLYRSPERFMQHIHLMAGSVAIRMVYGYKVDSPDDRLVQAAEQVMAIFSDIMAPGRWMIEVFPLLRYVPKWFPGATFHKAVASWVPILKATEDETFEFVKSQMAKGIAEPSFTSKLLQPENGQEVTKEEEDNIKRVAASLYGAASDTTVSAVKSFFLAMTLYPDVQAKAHSEIDTFLQSQPHKRFITMDDRPNLPYTSALIREVLRWHPVLTLVGHRSNAEDDENVVVGGKTYRIPAQTSVIANVWKIMHNPEVYPDPERFVPERFMGATAPPFPENYAFGFGRRICPGMHVAQQSMWLSISNILANFTITKAKDQNGVEIVPEENYTNDIIRYSPTPVQMLHSTAAGV</sequence>
<feature type="transmembrane region" description="Helical" evidence="12">
    <location>
        <begin position="441"/>
        <end position="463"/>
    </location>
</feature>
<evidence type="ECO:0000256" key="5">
    <source>
        <dbReference type="ARBA" id="ARBA00022741"/>
    </source>
</evidence>
<dbReference type="InterPro" id="IPR059000">
    <property type="entry name" value="ATPase_P-type_domA"/>
</dbReference>
<feature type="region of interest" description="Disordered" evidence="13">
    <location>
        <begin position="240"/>
        <end position="263"/>
    </location>
</feature>
<dbReference type="PROSITE" id="PS00086">
    <property type="entry name" value="CYTOCHROME_P450"/>
    <property type="match status" value="1"/>
</dbReference>
<keyword evidence="5 12" id="KW-0547">Nucleotide-binding</keyword>